<dbReference type="EMBL" id="CAUOFW020009058">
    <property type="protein sequence ID" value="CAK9184754.1"/>
    <property type="molecule type" value="Genomic_DNA"/>
</dbReference>
<dbReference type="Proteomes" id="UP001642360">
    <property type="component" value="Unassembled WGS sequence"/>
</dbReference>
<dbReference type="InterPro" id="IPR028889">
    <property type="entry name" value="USP"/>
</dbReference>
<evidence type="ECO:0000256" key="1">
    <source>
        <dbReference type="ARBA" id="ARBA00022786"/>
    </source>
</evidence>
<dbReference type="PANTHER" id="PTHR22975:SF9">
    <property type="entry name" value="ECHINUS SPLICE FORM 3"/>
    <property type="match status" value="1"/>
</dbReference>
<feature type="domain" description="USP" evidence="3">
    <location>
        <begin position="28"/>
        <end position="360"/>
    </location>
</feature>
<evidence type="ECO:0000313" key="4">
    <source>
        <dbReference type="EMBL" id="CAK9184754.1"/>
    </source>
</evidence>
<organism evidence="4 5">
    <name type="scientific">Ilex paraguariensis</name>
    <name type="common">yerba mate</name>
    <dbReference type="NCBI Taxonomy" id="185542"/>
    <lineage>
        <taxon>Eukaryota</taxon>
        <taxon>Viridiplantae</taxon>
        <taxon>Streptophyta</taxon>
        <taxon>Embryophyta</taxon>
        <taxon>Tracheophyta</taxon>
        <taxon>Spermatophyta</taxon>
        <taxon>Magnoliopsida</taxon>
        <taxon>eudicotyledons</taxon>
        <taxon>Gunneridae</taxon>
        <taxon>Pentapetalae</taxon>
        <taxon>asterids</taxon>
        <taxon>campanulids</taxon>
        <taxon>Aquifoliales</taxon>
        <taxon>Aquifoliaceae</taxon>
        <taxon>Ilex</taxon>
    </lineage>
</organism>
<dbReference type="Gene3D" id="3.90.70.10">
    <property type="entry name" value="Cysteine proteinases"/>
    <property type="match status" value="1"/>
</dbReference>
<dbReference type="SUPFAM" id="SSF54001">
    <property type="entry name" value="Cysteine proteinases"/>
    <property type="match status" value="1"/>
</dbReference>
<dbReference type="CDD" id="cd02257">
    <property type="entry name" value="Peptidase_C19"/>
    <property type="match status" value="1"/>
</dbReference>
<keyword evidence="2" id="KW-0378">Hydrolase</keyword>
<dbReference type="PANTHER" id="PTHR22975">
    <property type="entry name" value="UBIQUITIN SPECIFIC PROTEINASE"/>
    <property type="match status" value="1"/>
</dbReference>
<dbReference type="Pfam" id="PF00443">
    <property type="entry name" value="UCH"/>
    <property type="match status" value="1"/>
</dbReference>
<evidence type="ECO:0000259" key="3">
    <source>
        <dbReference type="PROSITE" id="PS50235"/>
    </source>
</evidence>
<dbReference type="AlphaFoldDB" id="A0ABC8UUP5"/>
<name>A0ABC8UUP5_9AQUA</name>
<evidence type="ECO:0000313" key="5">
    <source>
        <dbReference type="Proteomes" id="UP001642360"/>
    </source>
</evidence>
<gene>
    <name evidence="4" type="ORF">ILEXP_LOCUS55100</name>
</gene>
<keyword evidence="5" id="KW-1185">Reference proteome</keyword>
<dbReference type="PROSITE" id="PS50235">
    <property type="entry name" value="USP_3"/>
    <property type="match status" value="1"/>
</dbReference>
<dbReference type="InterPro" id="IPR038765">
    <property type="entry name" value="Papain-like_cys_pep_sf"/>
</dbReference>
<evidence type="ECO:0000256" key="2">
    <source>
        <dbReference type="ARBA" id="ARBA00022801"/>
    </source>
</evidence>
<keyword evidence="1" id="KW-0833">Ubl conjugation pathway</keyword>
<dbReference type="InterPro" id="IPR052398">
    <property type="entry name" value="Ubiquitin_hydrolase_53/54"/>
</dbReference>
<accession>A0ABC8UUP5</accession>
<reference evidence="4 5" key="1">
    <citation type="submission" date="2024-02" db="EMBL/GenBank/DDBJ databases">
        <authorList>
            <person name="Vignale AGUSTIN F."/>
            <person name="Sosa J E."/>
            <person name="Modenutti C."/>
        </authorList>
    </citation>
    <scope>NUCLEOTIDE SEQUENCE [LARGE SCALE GENOMIC DNA]</scope>
</reference>
<sequence length="361" mass="40630">MASETDGLAFSSKKGVVEIVNEPDLYGTGLKNEIGEYNCFLNVIIQSLWHLRRFRDEFLERSTSEHVHVGDPCVVCALYDIFTALNMAFTDTRREPIAPTSLRIALSNLYPDSNFFQEAQMNDASEVLGVIFDCLHRSFTSCLGVSDTESVDSNCLGCWDCANNACIAHSLFGMDIFERMNCYSCGLESRHLKYTAFFHNINASALRTMKVMCPESSFDELLNLVEMNHQLACDPEASGCGKLNYIHHILATPPHVFTTVLGWQKTCENAEDITATLAALATEIDIGVLYRGLDPKNRHCLVSVVCYYGQHYHCFAYSRDQEQWVMYDDKNVKVIGGWDDVLSMCGRGHLQPQLLFFEAVN</sequence>
<comment type="caution">
    <text evidence="4">The sequence shown here is derived from an EMBL/GenBank/DDBJ whole genome shotgun (WGS) entry which is preliminary data.</text>
</comment>
<proteinExistence type="predicted"/>
<protein>
    <recommendedName>
        <fullName evidence="3">USP domain-containing protein</fullName>
    </recommendedName>
</protein>
<dbReference type="GO" id="GO:0016787">
    <property type="term" value="F:hydrolase activity"/>
    <property type="evidence" value="ECO:0007669"/>
    <property type="project" value="UniProtKB-KW"/>
</dbReference>
<dbReference type="InterPro" id="IPR001394">
    <property type="entry name" value="Peptidase_C19_UCH"/>
</dbReference>